<evidence type="ECO:0000256" key="2">
    <source>
        <dbReference type="SAM" id="MobiDB-lite"/>
    </source>
</evidence>
<dbReference type="Gene3D" id="1.20.59.10">
    <property type="entry name" value="Chorismate mutase"/>
    <property type="match status" value="1"/>
</dbReference>
<keyword evidence="4" id="KW-0456">Lyase</keyword>
<sequence length="326" mass="33931">MSASTKTPPAEAAETGSETDKVTDLAAARVEIDRIDDEIHDLLMARAEVVGQVAAAKGPALLSASPIRIEREAQMLRRLVARHKGPLPFMSVADLWHELIAAMTAIQAPFAATIAGGDGAVQRFDLARQQFGSSIPVTVAEDARNAVRQVADGSAGVAVLPAPENGQRGAKPGDAPWWTLLNRAEGSPSIVAALPFVVAAEGDAPVRRRYLAGDGPRAVVVAKAPRNPSGDDITLVVSTSSGFVSPDICGAAFEKAGLSAWRLAFADDPHAGPETDKGAGAPQLHLIAIDGHIEGDDERLSLMDTRHGGPFGETYPVGGYPVPIGL</sequence>
<organism evidence="4 5">
    <name type="scientific">Candidatus Phaeomarinibacter ectocarpi</name>
    <dbReference type="NCBI Taxonomy" id="1458461"/>
    <lineage>
        <taxon>Bacteria</taxon>
        <taxon>Pseudomonadati</taxon>
        <taxon>Pseudomonadota</taxon>
        <taxon>Alphaproteobacteria</taxon>
        <taxon>Hyphomicrobiales</taxon>
        <taxon>Parvibaculaceae</taxon>
        <taxon>Candidatus Phaeomarinibacter</taxon>
    </lineage>
</organism>
<dbReference type="GO" id="GO:0046417">
    <property type="term" value="P:chorismate metabolic process"/>
    <property type="evidence" value="ECO:0007669"/>
    <property type="project" value="InterPro"/>
</dbReference>
<dbReference type="Proteomes" id="UP000032160">
    <property type="component" value="Chromosome I"/>
</dbReference>
<dbReference type="InterPro" id="IPR036263">
    <property type="entry name" value="Chorismate_II_sf"/>
</dbReference>
<dbReference type="OrthoDB" id="7268348at2"/>
<dbReference type="HOGENOM" id="CLU_065776_0_0_5"/>
<evidence type="ECO:0000313" key="5">
    <source>
        <dbReference type="Proteomes" id="UP000032160"/>
    </source>
</evidence>
<dbReference type="RefSeq" id="WP_052535325.1">
    <property type="nucleotide sequence ID" value="NZ_HG966617.1"/>
</dbReference>
<accession>X5ML88</accession>
<dbReference type="PROSITE" id="PS51168">
    <property type="entry name" value="CHORISMATE_MUT_2"/>
    <property type="match status" value="1"/>
</dbReference>
<gene>
    <name evidence="4" type="ORF">BN1012_Phect1056</name>
</gene>
<protein>
    <recommendedName>
        <fullName evidence="1">chorismate mutase</fullName>
        <ecNumber evidence="1">5.4.99.5</ecNumber>
    </recommendedName>
</protein>
<keyword evidence="5" id="KW-1185">Reference proteome</keyword>
<evidence type="ECO:0000313" key="4">
    <source>
        <dbReference type="EMBL" id="CDO59270.1"/>
    </source>
</evidence>
<name>X5ML88_9HYPH</name>
<dbReference type="SMART" id="SM00830">
    <property type="entry name" value="CM_2"/>
    <property type="match status" value="1"/>
</dbReference>
<dbReference type="GO" id="GO:0016829">
    <property type="term" value="F:lyase activity"/>
    <property type="evidence" value="ECO:0007669"/>
    <property type="project" value="UniProtKB-KW"/>
</dbReference>
<dbReference type="AlphaFoldDB" id="X5ML88"/>
<proteinExistence type="predicted"/>
<dbReference type="InterPro" id="IPR036979">
    <property type="entry name" value="CM_dom_sf"/>
</dbReference>
<feature type="region of interest" description="Disordered" evidence="2">
    <location>
        <begin position="1"/>
        <end position="20"/>
    </location>
</feature>
<dbReference type="EC" id="5.4.99.5" evidence="1"/>
<evidence type="ECO:0000259" key="3">
    <source>
        <dbReference type="PROSITE" id="PS51168"/>
    </source>
</evidence>
<reference evidence="4 5" key="1">
    <citation type="journal article" date="2014" name="Front. Genet.">
        <title>Genome and metabolic network of "Candidatus Phaeomarinobacter ectocarpi" Ec32, a new candidate genus of Alphaproteobacteria frequently associated with brown algae.</title>
        <authorList>
            <person name="Dittami S.M."/>
            <person name="Barbeyron T."/>
            <person name="Boyen C."/>
            <person name="Cambefort J."/>
            <person name="Collet G."/>
            <person name="Delage L."/>
            <person name="Gobet A."/>
            <person name="Groisillier A."/>
            <person name="Leblanc C."/>
            <person name="Michel G."/>
            <person name="Scornet D."/>
            <person name="Siegel A."/>
            <person name="Tapia J.E."/>
            <person name="Tonon T."/>
        </authorList>
    </citation>
    <scope>NUCLEOTIDE SEQUENCE [LARGE SCALE GENOMIC DNA]</scope>
    <source>
        <strain evidence="4 5">Ec32</strain>
    </source>
</reference>
<dbReference type="SUPFAM" id="SSF48600">
    <property type="entry name" value="Chorismate mutase II"/>
    <property type="match status" value="1"/>
</dbReference>
<dbReference type="InterPro" id="IPR002701">
    <property type="entry name" value="CM_II_prokaryot"/>
</dbReference>
<dbReference type="STRING" id="1458461.BN1012_Phect1056"/>
<evidence type="ECO:0000256" key="1">
    <source>
        <dbReference type="ARBA" id="ARBA00012404"/>
    </source>
</evidence>
<dbReference type="PATRIC" id="fig|1458461.3.peg.1056"/>
<dbReference type="KEGG" id="pect:BN1012_Phect1056"/>
<dbReference type="GO" id="GO:0004106">
    <property type="term" value="F:chorismate mutase activity"/>
    <property type="evidence" value="ECO:0007669"/>
    <property type="project" value="UniProtKB-EC"/>
</dbReference>
<feature type="domain" description="Chorismate mutase" evidence="3">
    <location>
        <begin position="19"/>
        <end position="111"/>
    </location>
</feature>
<dbReference type="Pfam" id="PF01817">
    <property type="entry name" value="CM_2"/>
    <property type="match status" value="1"/>
</dbReference>
<keyword evidence="4" id="KW-0413">Isomerase</keyword>
<dbReference type="EMBL" id="HG966617">
    <property type="protein sequence ID" value="CDO59270.1"/>
    <property type="molecule type" value="Genomic_DNA"/>
</dbReference>